<keyword evidence="11" id="KW-1185">Reference proteome</keyword>
<evidence type="ECO:0000256" key="7">
    <source>
        <dbReference type="ARBA" id="ARBA00023136"/>
    </source>
</evidence>
<dbReference type="GO" id="GO:0022857">
    <property type="term" value="F:transmembrane transporter activity"/>
    <property type="evidence" value="ECO:0007669"/>
    <property type="project" value="InterPro"/>
</dbReference>
<dbReference type="CDD" id="cd06579">
    <property type="entry name" value="TM_PBP1_transp_AraH_like"/>
    <property type="match status" value="1"/>
</dbReference>
<evidence type="ECO:0000256" key="2">
    <source>
        <dbReference type="ARBA" id="ARBA00022448"/>
    </source>
</evidence>
<accession>A0A4R9AL86</accession>
<feature type="transmembrane region" description="Helical" evidence="9">
    <location>
        <begin position="77"/>
        <end position="95"/>
    </location>
</feature>
<feature type="transmembrane region" description="Helical" evidence="9">
    <location>
        <begin position="201"/>
        <end position="220"/>
    </location>
</feature>
<keyword evidence="3" id="KW-1003">Cell membrane</keyword>
<evidence type="ECO:0000313" key="11">
    <source>
        <dbReference type="Proteomes" id="UP000298154"/>
    </source>
</evidence>
<evidence type="ECO:0000313" key="10">
    <source>
        <dbReference type="EMBL" id="TFD64454.1"/>
    </source>
</evidence>
<keyword evidence="6 9" id="KW-1133">Transmembrane helix</keyword>
<proteinExistence type="predicted"/>
<gene>
    <name evidence="10" type="ORF">E3T47_12185</name>
</gene>
<dbReference type="GO" id="GO:0005886">
    <property type="term" value="C:plasma membrane"/>
    <property type="evidence" value="ECO:0007669"/>
    <property type="project" value="UniProtKB-SubCell"/>
</dbReference>
<comment type="caution">
    <text evidence="10">The sequence shown here is derived from an EMBL/GenBank/DDBJ whole genome shotgun (WGS) entry which is preliminary data.</text>
</comment>
<keyword evidence="4" id="KW-0997">Cell inner membrane</keyword>
<protein>
    <recommendedName>
        <fullName evidence="8">Autoinducer 2 import system permease protein LsrD</fullName>
    </recommendedName>
</protein>
<evidence type="ECO:0000256" key="3">
    <source>
        <dbReference type="ARBA" id="ARBA00022475"/>
    </source>
</evidence>
<evidence type="ECO:0000256" key="5">
    <source>
        <dbReference type="ARBA" id="ARBA00022692"/>
    </source>
</evidence>
<evidence type="ECO:0000256" key="9">
    <source>
        <dbReference type="SAM" id="Phobius"/>
    </source>
</evidence>
<keyword evidence="5 9" id="KW-0812">Transmembrane</keyword>
<keyword evidence="7 9" id="KW-0472">Membrane</keyword>
<feature type="transmembrane region" description="Helical" evidence="9">
    <location>
        <begin position="227"/>
        <end position="245"/>
    </location>
</feature>
<feature type="transmembrane region" description="Helical" evidence="9">
    <location>
        <begin position="49"/>
        <end position="70"/>
    </location>
</feature>
<keyword evidence="2" id="KW-0813">Transport</keyword>
<feature type="transmembrane region" description="Helical" evidence="9">
    <location>
        <begin position="115"/>
        <end position="137"/>
    </location>
</feature>
<evidence type="ECO:0000256" key="6">
    <source>
        <dbReference type="ARBA" id="ARBA00022989"/>
    </source>
</evidence>
<feature type="transmembrane region" description="Helical" evidence="9">
    <location>
        <begin position="169"/>
        <end position="189"/>
    </location>
</feature>
<dbReference type="PANTHER" id="PTHR32196">
    <property type="entry name" value="ABC TRANSPORTER PERMEASE PROTEIN YPHD-RELATED-RELATED"/>
    <property type="match status" value="1"/>
</dbReference>
<dbReference type="OrthoDB" id="9808136at2"/>
<evidence type="ECO:0000256" key="8">
    <source>
        <dbReference type="ARBA" id="ARBA00039381"/>
    </source>
</evidence>
<name>A0A4R9AL86_9MICO</name>
<evidence type="ECO:0000256" key="1">
    <source>
        <dbReference type="ARBA" id="ARBA00004651"/>
    </source>
</evidence>
<sequence>MLGLFLAIVAFGQGLVILSGGIDLSVPAAIALGAFFTGFFANEGFPTPLAVGLGLLISSLVGLINGIIVCSTNFPPFIVTLAVGTIGAALLLGVSQGQPGQNSPPELVALFNGELNVLGAAPSLVMLIAVLMLGYLIQSRTTFGRSVYAIGNSMKAARIAGIRVKFSTFLVYWVAGIAYGLAGVLLLGYGSGSDLNIGNSWLLPSIAVVVVGGSSISGGTGNYSGTVAAALLITLLSIDISAAGFPEGVKQILYGAIVLLALLLSKIGGGRR</sequence>
<dbReference type="AlphaFoldDB" id="A0A4R9AL86"/>
<dbReference type="EMBL" id="SOHK01000017">
    <property type="protein sequence ID" value="TFD64454.1"/>
    <property type="molecule type" value="Genomic_DNA"/>
</dbReference>
<dbReference type="InterPro" id="IPR001851">
    <property type="entry name" value="ABC_transp_permease"/>
</dbReference>
<dbReference type="Pfam" id="PF02653">
    <property type="entry name" value="BPD_transp_2"/>
    <property type="match status" value="1"/>
</dbReference>
<dbReference type="PANTHER" id="PTHR32196:SF71">
    <property type="entry name" value="AUTOINDUCER 2 IMPORT SYSTEM PERMEASE PROTEIN LSRD"/>
    <property type="match status" value="1"/>
</dbReference>
<organism evidence="10 11">
    <name type="scientific">Cryobacterium ruanii</name>
    <dbReference type="NCBI Taxonomy" id="1259197"/>
    <lineage>
        <taxon>Bacteria</taxon>
        <taxon>Bacillati</taxon>
        <taxon>Actinomycetota</taxon>
        <taxon>Actinomycetes</taxon>
        <taxon>Micrococcales</taxon>
        <taxon>Microbacteriaceae</taxon>
        <taxon>Cryobacterium</taxon>
    </lineage>
</organism>
<evidence type="ECO:0000256" key="4">
    <source>
        <dbReference type="ARBA" id="ARBA00022519"/>
    </source>
</evidence>
<dbReference type="Proteomes" id="UP000298154">
    <property type="component" value="Unassembled WGS sequence"/>
</dbReference>
<reference evidence="10 11" key="1">
    <citation type="submission" date="2019-03" db="EMBL/GenBank/DDBJ databases">
        <title>Genomics of glacier-inhabiting Cryobacterium strains.</title>
        <authorList>
            <person name="Liu Q."/>
            <person name="Xin Y.-H."/>
        </authorList>
    </citation>
    <scope>NUCLEOTIDE SEQUENCE [LARGE SCALE GENOMIC DNA]</scope>
    <source>
        <strain evidence="10 11">Sr36</strain>
    </source>
</reference>
<feature type="transmembrane region" description="Helical" evidence="9">
    <location>
        <begin position="251"/>
        <end position="269"/>
    </location>
</feature>
<comment type="subcellular location">
    <subcellularLocation>
        <location evidence="1">Cell membrane</location>
        <topology evidence="1">Multi-pass membrane protein</topology>
    </subcellularLocation>
</comment>